<dbReference type="PANTHER" id="PTHR11877">
    <property type="entry name" value="HYDROXYMETHYLGLUTARYL-COA SYNTHASE"/>
    <property type="match status" value="1"/>
</dbReference>
<evidence type="ECO:0000313" key="5">
    <source>
        <dbReference type="Proteomes" id="UP001633002"/>
    </source>
</evidence>
<dbReference type="Pfam" id="PF00195">
    <property type="entry name" value="Chal_sti_synt_N"/>
    <property type="match status" value="1"/>
</dbReference>
<dbReference type="EMBL" id="JBJQOH010000004">
    <property type="protein sequence ID" value="KAL3688846.1"/>
    <property type="molecule type" value="Genomic_DNA"/>
</dbReference>
<keyword evidence="2" id="KW-0012">Acyltransferase</keyword>
<sequence>MVLRVATDLAENNKGVRVVGELICVTFRVFNEEHLDNLVGSATFGDGAACLIIGSDPESEIEKPHFEIQSGETILPESDGVIDGQLGLGHSGRGGKTFILKDRETEGHERCAL</sequence>
<organism evidence="4 5">
    <name type="scientific">Riccia sorocarpa</name>
    <dbReference type="NCBI Taxonomy" id="122646"/>
    <lineage>
        <taxon>Eukaryota</taxon>
        <taxon>Viridiplantae</taxon>
        <taxon>Streptophyta</taxon>
        <taxon>Embryophyta</taxon>
        <taxon>Marchantiophyta</taxon>
        <taxon>Marchantiopsida</taxon>
        <taxon>Marchantiidae</taxon>
        <taxon>Marchantiales</taxon>
        <taxon>Ricciaceae</taxon>
        <taxon>Riccia</taxon>
    </lineage>
</organism>
<evidence type="ECO:0000313" key="4">
    <source>
        <dbReference type="EMBL" id="KAL3688846.1"/>
    </source>
</evidence>
<dbReference type="Proteomes" id="UP001633002">
    <property type="component" value="Unassembled WGS sequence"/>
</dbReference>
<protein>
    <recommendedName>
        <fullName evidence="3">Chalcone/stilbene synthase N-terminal domain-containing protein</fullName>
    </recommendedName>
</protein>
<accession>A0ABD3HDB3</accession>
<dbReference type="Gene3D" id="3.40.47.10">
    <property type="match status" value="1"/>
</dbReference>
<evidence type="ECO:0000256" key="1">
    <source>
        <dbReference type="ARBA" id="ARBA00022679"/>
    </source>
</evidence>
<dbReference type="SUPFAM" id="SSF53901">
    <property type="entry name" value="Thiolase-like"/>
    <property type="match status" value="1"/>
</dbReference>
<dbReference type="GO" id="GO:0016746">
    <property type="term" value="F:acyltransferase activity"/>
    <property type="evidence" value="ECO:0007669"/>
    <property type="project" value="UniProtKB-KW"/>
</dbReference>
<feature type="domain" description="Chalcone/stilbene synthase N-terminal" evidence="3">
    <location>
        <begin position="2"/>
        <end position="57"/>
    </location>
</feature>
<evidence type="ECO:0000256" key="2">
    <source>
        <dbReference type="ARBA" id="ARBA00023315"/>
    </source>
</evidence>
<proteinExistence type="predicted"/>
<comment type="caution">
    <text evidence="4">The sequence shown here is derived from an EMBL/GenBank/DDBJ whole genome shotgun (WGS) entry which is preliminary data.</text>
</comment>
<dbReference type="AlphaFoldDB" id="A0ABD3HDB3"/>
<keyword evidence="5" id="KW-1185">Reference proteome</keyword>
<dbReference type="PANTHER" id="PTHR11877:SF14">
    <property type="entry name" value="CHALCONE SYNTHASE"/>
    <property type="match status" value="1"/>
</dbReference>
<keyword evidence="1" id="KW-0808">Transferase</keyword>
<dbReference type="InterPro" id="IPR011141">
    <property type="entry name" value="Polyketide_synthase_type-III"/>
</dbReference>
<reference evidence="4 5" key="1">
    <citation type="submission" date="2024-09" db="EMBL/GenBank/DDBJ databases">
        <title>Chromosome-scale assembly of Riccia sorocarpa.</title>
        <authorList>
            <person name="Paukszto L."/>
        </authorList>
    </citation>
    <scope>NUCLEOTIDE SEQUENCE [LARGE SCALE GENOMIC DNA]</scope>
    <source>
        <strain evidence="4">LP-2024</strain>
        <tissue evidence="4">Aerial parts of the thallus</tissue>
    </source>
</reference>
<dbReference type="InterPro" id="IPR001099">
    <property type="entry name" value="Chalcone/stilbene_synt_N"/>
</dbReference>
<name>A0ABD3HDB3_9MARC</name>
<dbReference type="InterPro" id="IPR016039">
    <property type="entry name" value="Thiolase-like"/>
</dbReference>
<gene>
    <name evidence="4" type="ORF">R1sor_015155</name>
</gene>
<evidence type="ECO:0000259" key="3">
    <source>
        <dbReference type="Pfam" id="PF00195"/>
    </source>
</evidence>